<comment type="caution">
    <text evidence="2">The sequence shown here is derived from an EMBL/GenBank/DDBJ whole genome shotgun (WGS) entry which is preliminary data.</text>
</comment>
<evidence type="ECO:0000313" key="2">
    <source>
        <dbReference type="EMBL" id="KAA0189957.1"/>
    </source>
</evidence>
<dbReference type="AlphaFoldDB" id="A0A8E0RWE7"/>
<keyword evidence="3" id="KW-1185">Reference proteome</keyword>
<dbReference type="EMBL" id="LUCM01007434">
    <property type="protein sequence ID" value="KAA0189957.1"/>
    <property type="molecule type" value="Genomic_DNA"/>
</dbReference>
<feature type="compositionally biased region" description="Polar residues" evidence="1">
    <location>
        <begin position="108"/>
        <end position="130"/>
    </location>
</feature>
<feature type="region of interest" description="Disordered" evidence="1">
    <location>
        <begin position="108"/>
        <end position="140"/>
    </location>
</feature>
<reference evidence="2" key="1">
    <citation type="submission" date="2019-05" db="EMBL/GenBank/DDBJ databases">
        <title>Annotation for the trematode Fasciolopsis buski.</title>
        <authorList>
            <person name="Choi Y.-J."/>
        </authorList>
    </citation>
    <scope>NUCLEOTIDE SEQUENCE</scope>
    <source>
        <strain evidence="2">HT</strain>
        <tissue evidence="2">Whole worm</tissue>
    </source>
</reference>
<proteinExistence type="predicted"/>
<evidence type="ECO:0000313" key="3">
    <source>
        <dbReference type="Proteomes" id="UP000728185"/>
    </source>
</evidence>
<protein>
    <submittedName>
        <fullName evidence="2">Uncharacterized protein</fullName>
    </submittedName>
</protein>
<organism evidence="2 3">
    <name type="scientific">Fasciolopsis buskii</name>
    <dbReference type="NCBI Taxonomy" id="27845"/>
    <lineage>
        <taxon>Eukaryota</taxon>
        <taxon>Metazoa</taxon>
        <taxon>Spiralia</taxon>
        <taxon>Lophotrochozoa</taxon>
        <taxon>Platyhelminthes</taxon>
        <taxon>Trematoda</taxon>
        <taxon>Digenea</taxon>
        <taxon>Plagiorchiida</taxon>
        <taxon>Echinostomata</taxon>
        <taxon>Echinostomatoidea</taxon>
        <taxon>Fasciolidae</taxon>
        <taxon>Fasciolopsis</taxon>
    </lineage>
</organism>
<accession>A0A8E0RWE7</accession>
<name>A0A8E0RWE7_9TREM</name>
<gene>
    <name evidence="2" type="ORF">FBUS_00965</name>
</gene>
<evidence type="ECO:0000256" key="1">
    <source>
        <dbReference type="SAM" id="MobiDB-lite"/>
    </source>
</evidence>
<dbReference type="Proteomes" id="UP000728185">
    <property type="component" value="Unassembled WGS sequence"/>
</dbReference>
<sequence>MVINFLVIDLQTFHRIPLSLSVRARLKQPQTLPFSNSRSSSPVMNREIPLRFNRSESGLAIDDFSASAEVAAANSLPPGDHPADLHFVMQTTDINRSTQLTKPGECSTAVQTSPLTTPPVNTSSAVSESQFGPFAPTSVDSECRRIPSESSTVFSTTAIPTAVRSQIVTARPVATEIATVVPGTTATETSDTRQSDVGLWAHEKSQVLKEADALLSKYARVPSTGVRTSIQGLFH</sequence>